<proteinExistence type="predicted"/>
<feature type="compositionally biased region" description="Low complexity" evidence="1">
    <location>
        <begin position="347"/>
        <end position="373"/>
    </location>
</feature>
<feature type="region of interest" description="Disordered" evidence="1">
    <location>
        <begin position="81"/>
        <end position="128"/>
    </location>
</feature>
<evidence type="ECO:0000313" key="2">
    <source>
        <dbReference type="EMBL" id="GAN07095.1"/>
    </source>
</evidence>
<feature type="region of interest" description="Disordered" evidence="1">
    <location>
        <begin position="166"/>
        <end position="214"/>
    </location>
</feature>
<keyword evidence="3" id="KW-1185">Reference proteome</keyword>
<dbReference type="STRING" id="91626.A0A0C9LVN7"/>
<dbReference type="Proteomes" id="UP000053815">
    <property type="component" value="Unassembled WGS sequence"/>
</dbReference>
<evidence type="ECO:0000256" key="1">
    <source>
        <dbReference type="SAM" id="MobiDB-lite"/>
    </source>
</evidence>
<evidence type="ECO:0000313" key="3">
    <source>
        <dbReference type="Proteomes" id="UP000053815"/>
    </source>
</evidence>
<dbReference type="AlphaFoldDB" id="A0A0C9LVN7"/>
<reference evidence="2" key="1">
    <citation type="submission" date="2014-09" db="EMBL/GenBank/DDBJ databases">
        <title>Draft genome sequence of an oleaginous Mucoromycotina fungus Mucor ambiguus NBRC6742.</title>
        <authorList>
            <person name="Takeda I."/>
            <person name="Yamane N."/>
            <person name="Morita T."/>
            <person name="Tamano K."/>
            <person name="Machida M."/>
            <person name="Baker S."/>
            <person name="Koike H."/>
        </authorList>
    </citation>
    <scope>NUCLEOTIDE SEQUENCE</scope>
    <source>
        <strain evidence="2">NBRC 6742</strain>
    </source>
</reference>
<dbReference type="EMBL" id="DF836437">
    <property type="protein sequence ID" value="GAN07095.1"/>
    <property type="molecule type" value="Genomic_DNA"/>
</dbReference>
<feature type="compositionally biased region" description="Basic and acidic residues" evidence="1">
    <location>
        <begin position="417"/>
        <end position="433"/>
    </location>
</feature>
<feature type="region of interest" description="Disordered" evidence="1">
    <location>
        <begin position="319"/>
        <end position="457"/>
    </location>
</feature>
<feature type="compositionally biased region" description="Polar residues" evidence="1">
    <location>
        <begin position="329"/>
        <end position="346"/>
    </location>
</feature>
<accession>A0A0C9LVN7</accession>
<gene>
    <name evidence="2" type="ORF">MAM1_0148c06586</name>
</gene>
<feature type="compositionally biased region" description="Polar residues" evidence="1">
    <location>
        <begin position="81"/>
        <end position="92"/>
    </location>
</feature>
<dbReference type="OrthoDB" id="2246292at2759"/>
<sequence>MSLTTTLNTNKIAQSKQDFYPKVQPRSSAERDNSILLHSALKAASTDMAHRLLDYASLDKTDCEASCILIALANHEPFISRSNKTSESNGETTKAKQPDQDEMDQESLSNKQASQGVTQTNDKKSQQKNDPIMLLMAAAEVVDRQSDSDEKKKRYSYPSRYYHRKSDEWTPQHKRMRTSPPTSPAPSYKPDTWRKNSSRSHSKSDNKSSTKVAQANNSFSRQYHSMKQNPKIKQNALHTYITYMIYNDLAHGGGTHQNGKTNAMTTSTFANGAIEKNHQTNAFESVNTNSMPAFTASSSSVSPNYYKQAKQRNDHLHHRPYAGDALHNSPGSNSSMRSVSTPADVNSHSQLTTSSTTTGNTSDSKSTVSSLSSPWYPPANHSPLNARSSSTPSAPPPPPTLHDERSILSRPLTAFLWDKDDKPSPISTPKKDMMILPPLSSAKASPSPNNFDRLKSV</sequence>
<protein>
    <submittedName>
        <fullName evidence="2">Uncharacterized protein</fullName>
    </submittedName>
</protein>
<feature type="compositionally biased region" description="Low complexity" evidence="1">
    <location>
        <begin position="436"/>
        <end position="448"/>
    </location>
</feature>
<organism evidence="2">
    <name type="scientific">Mucor ambiguus</name>
    <dbReference type="NCBI Taxonomy" id="91626"/>
    <lineage>
        <taxon>Eukaryota</taxon>
        <taxon>Fungi</taxon>
        <taxon>Fungi incertae sedis</taxon>
        <taxon>Mucoromycota</taxon>
        <taxon>Mucoromycotina</taxon>
        <taxon>Mucoromycetes</taxon>
        <taxon>Mucorales</taxon>
        <taxon>Mucorineae</taxon>
        <taxon>Mucoraceae</taxon>
        <taxon>Mucor</taxon>
    </lineage>
</organism>
<name>A0A0C9LVN7_9FUNG</name>
<feature type="compositionally biased region" description="Polar residues" evidence="1">
    <location>
        <begin position="106"/>
        <end position="120"/>
    </location>
</feature>